<dbReference type="PANTHER" id="PTHR43245:SF13">
    <property type="entry name" value="UDP-D-APIOSE_UDP-D-XYLOSE SYNTHASE 2"/>
    <property type="match status" value="1"/>
</dbReference>
<dbReference type="RefSeq" id="WP_379139466.1">
    <property type="nucleotide sequence ID" value="NZ_JBHUEN010000003.1"/>
</dbReference>
<dbReference type="PANTHER" id="PTHR43245">
    <property type="entry name" value="BIFUNCTIONAL POLYMYXIN RESISTANCE PROTEIN ARNA"/>
    <property type="match status" value="1"/>
</dbReference>
<dbReference type="InterPro" id="IPR036291">
    <property type="entry name" value="NAD(P)-bd_dom_sf"/>
</dbReference>
<protein>
    <submittedName>
        <fullName evidence="2">NAD-dependent epimerase/dehydratase family protein</fullName>
    </submittedName>
</protein>
<organism evidence="2 3">
    <name type="scientific">Paracoccus pacificus</name>
    <dbReference type="NCBI Taxonomy" id="1463598"/>
    <lineage>
        <taxon>Bacteria</taxon>
        <taxon>Pseudomonadati</taxon>
        <taxon>Pseudomonadota</taxon>
        <taxon>Alphaproteobacteria</taxon>
        <taxon>Rhodobacterales</taxon>
        <taxon>Paracoccaceae</taxon>
        <taxon>Paracoccus</taxon>
    </lineage>
</organism>
<evidence type="ECO:0000313" key="2">
    <source>
        <dbReference type="EMBL" id="MFD1880318.1"/>
    </source>
</evidence>
<evidence type="ECO:0000259" key="1">
    <source>
        <dbReference type="Pfam" id="PF01370"/>
    </source>
</evidence>
<name>A0ABW4R2G2_9RHOB</name>
<dbReference type="Gene3D" id="3.40.50.720">
    <property type="entry name" value="NAD(P)-binding Rossmann-like Domain"/>
    <property type="match status" value="1"/>
</dbReference>
<proteinExistence type="predicted"/>
<dbReference type="EMBL" id="JBHUEN010000003">
    <property type="protein sequence ID" value="MFD1880318.1"/>
    <property type="molecule type" value="Genomic_DNA"/>
</dbReference>
<keyword evidence="3" id="KW-1185">Reference proteome</keyword>
<feature type="domain" description="NAD-dependent epimerase/dehydratase" evidence="1">
    <location>
        <begin position="18"/>
        <end position="246"/>
    </location>
</feature>
<comment type="caution">
    <text evidence="2">The sequence shown here is derived from an EMBL/GenBank/DDBJ whole genome shotgun (WGS) entry which is preliminary data.</text>
</comment>
<dbReference type="Pfam" id="PF01370">
    <property type="entry name" value="Epimerase"/>
    <property type="match status" value="1"/>
</dbReference>
<dbReference type="InterPro" id="IPR001509">
    <property type="entry name" value="Epimerase_deHydtase"/>
</dbReference>
<dbReference type="Proteomes" id="UP001597213">
    <property type="component" value="Unassembled WGS sequence"/>
</dbReference>
<dbReference type="SUPFAM" id="SSF51735">
    <property type="entry name" value="NAD(P)-binding Rossmann-fold domains"/>
    <property type="match status" value="1"/>
</dbReference>
<sequence>MPKSVPPRQGTTGQEKIVLVTGGGGFIGQALLPQLVAEGWQVRNLDFIPGLFEHPAVSHWQGSFTNGDLLHESMNGVDCILHLASTHFPREANAHPDADAASGILGIIAMAQMAEDRGVGRIVLASSGGTVYGSPEQVPIVETHPTRPITAYGISKLAAEHYLRFFDTRGIRTLSLRIANPYGPGQNIRKAQGALTTFCHHAAKGLPIEIWGDGSVERDFIHVDDVARALVLAADAEAHGTEINIGSGQGLSLNLLLDLIRENGFKPDVVYQPARSFDVPRNVLAIDRARELLGWTPQVRIETGIAQMLQAFS</sequence>
<evidence type="ECO:0000313" key="3">
    <source>
        <dbReference type="Proteomes" id="UP001597213"/>
    </source>
</evidence>
<accession>A0ABW4R2G2</accession>
<reference evidence="3" key="1">
    <citation type="journal article" date="2019" name="Int. J. Syst. Evol. Microbiol.">
        <title>The Global Catalogue of Microorganisms (GCM) 10K type strain sequencing project: providing services to taxonomists for standard genome sequencing and annotation.</title>
        <authorList>
            <consortium name="The Broad Institute Genomics Platform"/>
            <consortium name="The Broad Institute Genome Sequencing Center for Infectious Disease"/>
            <person name="Wu L."/>
            <person name="Ma J."/>
        </authorList>
    </citation>
    <scope>NUCLEOTIDE SEQUENCE [LARGE SCALE GENOMIC DNA]</scope>
    <source>
        <strain evidence="3">CCUG 56029</strain>
    </source>
</reference>
<gene>
    <name evidence="2" type="ORF">ACFSCT_01135</name>
</gene>
<dbReference type="InterPro" id="IPR050177">
    <property type="entry name" value="Lipid_A_modif_metabolic_enz"/>
</dbReference>